<accession>A0A5J5HBF3</accession>
<gene>
    <name evidence="1" type="ORF">F4V44_20355</name>
</gene>
<proteinExistence type="predicted"/>
<dbReference type="OrthoDB" id="2735914at2"/>
<comment type="caution">
    <text evidence="1">The sequence shown here is derived from an EMBL/GenBank/DDBJ whole genome shotgun (WGS) entry which is preliminary data.</text>
</comment>
<dbReference type="Proteomes" id="UP000326671">
    <property type="component" value="Unassembled WGS sequence"/>
</dbReference>
<organism evidence="1 2">
    <name type="scientific">Niallia endozanthoxylica</name>
    <dbReference type="NCBI Taxonomy" id="2036016"/>
    <lineage>
        <taxon>Bacteria</taxon>
        <taxon>Bacillati</taxon>
        <taxon>Bacillota</taxon>
        <taxon>Bacilli</taxon>
        <taxon>Bacillales</taxon>
        <taxon>Bacillaceae</taxon>
        <taxon>Niallia</taxon>
    </lineage>
</organism>
<dbReference type="AlphaFoldDB" id="A0A5J5HBF3"/>
<sequence>MGIEDTNRQHRCEGCVCEQLDDLQTGTLVDVFLSGGAVFTGLTFVNFDDRTCCAFFTQTTAPGATLVLDCEKMQGIRIFG</sequence>
<dbReference type="EMBL" id="VYKL01000035">
    <property type="protein sequence ID" value="KAA9018055.1"/>
    <property type="molecule type" value="Genomic_DNA"/>
</dbReference>
<name>A0A5J5HBF3_9BACI</name>
<keyword evidence="2" id="KW-1185">Reference proteome</keyword>
<evidence type="ECO:0000313" key="2">
    <source>
        <dbReference type="Proteomes" id="UP000326671"/>
    </source>
</evidence>
<protein>
    <submittedName>
        <fullName evidence="1">Uncharacterized protein</fullName>
    </submittedName>
</protein>
<reference evidence="1 2" key="1">
    <citation type="submission" date="2019-09" db="EMBL/GenBank/DDBJ databases">
        <title>Whole genome sequences of isolates from the Mars Exploration Rovers.</title>
        <authorList>
            <person name="Seuylemezian A."/>
            <person name="Vaishampayan P."/>
        </authorList>
    </citation>
    <scope>NUCLEOTIDE SEQUENCE [LARGE SCALE GENOMIC DNA]</scope>
    <source>
        <strain evidence="1 2">MER_TA_151</strain>
    </source>
</reference>
<evidence type="ECO:0000313" key="1">
    <source>
        <dbReference type="EMBL" id="KAA9018055.1"/>
    </source>
</evidence>